<dbReference type="PANTHER" id="PTHR45973:SF12">
    <property type="entry name" value="DYNEIN REGULATORY COMPLEX SUBUNIT 3"/>
    <property type="match status" value="1"/>
</dbReference>
<dbReference type="Proteomes" id="UP000472276">
    <property type="component" value="Unassembled WGS sequence"/>
</dbReference>
<dbReference type="Pfam" id="PF14580">
    <property type="entry name" value="LRR_9"/>
    <property type="match status" value="1"/>
</dbReference>
<dbReference type="GO" id="GO:0005929">
    <property type="term" value="C:cilium"/>
    <property type="evidence" value="ECO:0007669"/>
    <property type="project" value="TreeGrafter"/>
</dbReference>
<dbReference type="InterPro" id="IPR032675">
    <property type="entry name" value="LRR_dom_sf"/>
</dbReference>
<dbReference type="SMART" id="SM00365">
    <property type="entry name" value="LRR_SD22"/>
    <property type="match status" value="4"/>
</dbReference>
<organism evidence="13 14">
    <name type="scientific">Oreochromis aureus</name>
    <name type="common">Israeli tilapia</name>
    <name type="synonym">Chromis aureus</name>
    <dbReference type="NCBI Taxonomy" id="47969"/>
    <lineage>
        <taxon>Eukaryota</taxon>
        <taxon>Metazoa</taxon>
        <taxon>Chordata</taxon>
        <taxon>Craniata</taxon>
        <taxon>Vertebrata</taxon>
        <taxon>Euteleostomi</taxon>
        <taxon>Actinopterygii</taxon>
        <taxon>Neopterygii</taxon>
        <taxon>Teleostei</taxon>
        <taxon>Neoteleostei</taxon>
        <taxon>Acanthomorphata</taxon>
        <taxon>Ovalentaria</taxon>
        <taxon>Cichlomorphae</taxon>
        <taxon>Cichliformes</taxon>
        <taxon>Cichlidae</taxon>
        <taxon>African cichlids</taxon>
        <taxon>Pseudocrenilabrinae</taxon>
        <taxon>Oreochromini</taxon>
        <taxon>Oreochromis</taxon>
    </lineage>
</organism>
<keyword evidence="6 12" id="KW-0175">Coiled coil</keyword>
<keyword evidence="7" id="KW-0969">Cilium</keyword>
<evidence type="ECO:0000256" key="4">
    <source>
        <dbReference type="ARBA" id="ARBA00022737"/>
    </source>
</evidence>
<evidence type="ECO:0000256" key="7">
    <source>
        <dbReference type="ARBA" id="ARBA00023069"/>
    </source>
</evidence>
<evidence type="ECO:0000256" key="8">
    <source>
        <dbReference type="ARBA" id="ARBA00023212"/>
    </source>
</evidence>
<dbReference type="PROSITE" id="PS51450">
    <property type="entry name" value="LRR"/>
    <property type="match status" value="3"/>
</dbReference>
<dbReference type="InterPro" id="IPR050576">
    <property type="entry name" value="Cilia_flagella_integrity"/>
</dbReference>
<comment type="subcellular location">
    <subcellularLocation>
        <location evidence="1">Cytoplasm</location>
        <location evidence="1">Cytoskeleton</location>
        <location evidence="1">Flagellum axoneme</location>
    </subcellularLocation>
</comment>
<keyword evidence="9" id="KW-0966">Cell projection</keyword>
<keyword evidence="8" id="KW-0206">Cytoskeleton</keyword>
<keyword evidence="3" id="KW-0433">Leucine-rich repeat</keyword>
<evidence type="ECO:0000313" key="14">
    <source>
        <dbReference type="Proteomes" id="UP000472276"/>
    </source>
</evidence>
<reference evidence="13" key="1">
    <citation type="submission" date="2025-08" db="UniProtKB">
        <authorList>
            <consortium name="Ensembl"/>
        </authorList>
    </citation>
    <scope>IDENTIFICATION</scope>
</reference>
<accession>A0A668SNX2</accession>
<evidence type="ECO:0000256" key="5">
    <source>
        <dbReference type="ARBA" id="ARBA00022846"/>
    </source>
</evidence>
<dbReference type="AlphaFoldDB" id="A0A668SNX2"/>
<reference evidence="13" key="2">
    <citation type="submission" date="2025-09" db="UniProtKB">
        <authorList>
            <consortium name="Ensembl"/>
        </authorList>
    </citation>
    <scope>IDENTIFICATION</scope>
</reference>
<evidence type="ECO:0000256" key="10">
    <source>
        <dbReference type="ARBA" id="ARBA00038378"/>
    </source>
</evidence>
<evidence type="ECO:0000256" key="1">
    <source>
        <dbReference type="ARBA" id="ARBA00004611"/>
    </source>
</evidence>
<dbReference type="InterPro" id="IPR001611">
    <property type="entry name" value="Leu-rich_rpt"/>
</dbReference>
<keyword evidence="4" id="KW-0677">Repeat</keyword>
<keyword evidence="2" id="KW-0963">Cytoplasm</keyword>
<evidence type="ECO:0000256" key="2">
    <source>
        <dbReference type="ARBA" id="ARBA00022490"/>
    </source>
</evidence>
<dbReference type="Gene3D" id="3.80.10.10">
    <property type="entry name" value="Ribonuclease Inhibitor"/>
    <property type="match status" value="1"/>
</dbReference>
<sequence>MSSEYIISEPTSMDKEILQHAVQELFNPDHVLRFPDASQIHFNEVQKLSLEYKNILKIDHLWDFSSLSKLELNNNTIEKIQGLDHLINLTWLNLSFNKIEKIEGLECVQKLEVLNLSNNKISVIENMDTLENLTHFFISNNLIGQLDNVLYLRKFKNLAAVNLFGNPFLNEGDYRFFIAAYFPKLMFLDSRILDQKTRKEASIKYHYVLEKMRLEELELHQADEARQRHEAELKLHRDAFVEFLNGSSLFKNMFKDDPKAQTLHCAPGVDSLIQTYLLSSWFPNPCVHCYYCHSTGQTNHSFWFLDLTLTFEHQMGELCTQLFEMGLAEHKRRETEVKSFFSCQEKAVTDCQEKASQILAKFNHEHKERTEEFQQLSDPEVRKVKIDHCNDEINRLCKNLMTLEFQLVSEMEEKIKTFDSSVSDMVRHFSETAQGMFSHCRHLEDDYYQKMQKVAAEILQTVAIDTRKEDLPDNVIMLFENRDAVMDALATAHDNHLLKINDRETQLTTGIRAWKEALIKGIQDEELKRNRTNISDIHRYMDNLREQLEELI</sequence>
<comment type="similarity">
    <text evidence="10">Belongs to the DRC3 family.</text>
</comment>
<proteinExistence type="inferred from homology"/>
<evidence type="ECO:0000256" key="6">
    <source>
        <dbReference type="ARBA" id="ARBA00023054"/>
    </source>
</evidence>
<evidence type="ECO:0000256" key="11">
    <source>
        <dbReference type="ARBA" id="ARBA00040950"/>
    </source>
</evidence>
<dbReference type="SUPFAM" id="SSF52058">
    <property type="entry name" value="L domain-like"/>
    <property type="match status" value="1"/>
</dbReference>
<name>A0A668SNX2_OREAU</name>
<feature type="coiled-coil region" evidence="12">
    <location>
        <begin position="212"/>
        <end position="239"/>
    </location>
</feature>
<evidence type="ECO:0000313" key="13">
    <source>
        <dbReference type="Ensembl" id="ENSOABP00000016378.2"/>
    </source>
</evidence>
<evidence type="ECO:0000256" key="3">
    <source>
        <dbReference type="ARBA" id="ARBA00022614"/>
    </source>
</evidence>
<protein>
    <recommendedName>
        <fullName evidence="11">Dynein regulatory complex subunit 3</fullName>
    </recommendedName>
</protein>
<dbReference type="Ensembl" id="ENSOABT00000016882.2">
    <property type="protein sequence ID" value="ENSOABP00000016378.2"/>
    <property type="gene ID" value="ENSOABG00000008062.2"/>
</dbReference>
<dbReference type="OMA" id="SFMEMMT"/>
<keyword evidence="5" id="KW-0282">Flagellum</keyword>
<gene>
    <name evidence="13" type="primary">DRC3</name>
</gene>
<evidence type="ECO:0000256" key="9">
    <source>
        <dbReference type="ARBA" id="ARBA00023273"/>
    </source>
</evidence>
<evidence type="ECO:0000256" key="12">
    <source>
        <dbReference type="SAM" id="Coils"/>
    </source>
</evidence>
<dbReference type="PANTHER" id="PTHR45973">
    <property type="entry name" value="PROTEIN PHOSPHATASE 1 REGULATORY SUBUNIT SDS22-RELATED"/>
    <property type="match status" value="1"/>
</dbReference>
<keyword evidence="14" id="KW-1185">Reference proteome</keyword>